<evidence type="ECO:0000256" key="6">
    <source>
        <dbReference type="ARBA" id="ARBA00022729"/>
    </source>
</evidence>
<keyword evidence="8" id="KW-1133">Transmembrane helix</keyword>
<comment type="caution">
    <text evidence="14">The sequence shown here is derived from an EMBL/GenBank/DDBJ whole genome shotgun (WGS) entry which is preliminary data.</text>
</comment>
<dbReference type="EMBL" id="CM027683">
    <property type="protein sequence ID" value="KAG0532790.1"/>
    <property type="molecule type" value="Genomic_DNA"/>
</dbReference>
<dbReference type="Pfam" id="PF00560">
    <property type="entry name" value="LRR_1"/>
    <property type="match status" value="4"/>
</dbReference>
<gene>
    <name evidence="14" type="ORF">BDA96_04G137500</name>
</gene>
<evidence type="ECO:0000313" key="14">
    <source>
        <dbReference type="EMBL" id="KAG0532790.1"/>
    </source>
</evidence>
<dbReference type="Gene3D" id="3.80.10.10">
    <property type="entry name" value="Ribonuclease Inhibitor"/>
    <property type="match status" value="3"/>
</dbReference>
<reference evidence="14" key="1">
    <citation type="journal article" date="2019" name="BMC Genomics">
        <title>A new reference genome for Sorghum bicolor reveals high levels of sequence similarity between sweet and grain genotypes: implications for the genetics of sugar metabolism.</title>
        <authorList>
            <person name="Cooper E.A."/>
            <person name="Brenton Z.W."/>
            <person name="Flinn B.S."/>
            <person name="Jenkins J."/>
            <person name="Shu S."/>
            <person name="Flowers D."/>
            <person name="Luo F."/>
            <person name="Wang Y."/>
            <person name="Xia P."/>
            <person name="Barry K."/>
            <person name="Daum C."/>
            <person name="Lipzen A."/>
            <person name="Yoshinaga Y."/>
            <person name="Schmutz J."/>
            <person name="Saski C."/>
            <person name="Vermerris W."/>
            <person name="Kresovich S."/>
        </authorList>
    </citation>
    <scope>NUCLEOTIDE SEQUENCE</scope>
</reference>
<feature type="signal peptide" evidence="12">
    <location>
        <begin position="1"/>
        <end position="38"/>
    </location>
</feature>
<evidence type="ECO:0000256" key="10">
    <source>
        <dbReference type="ARBA" id="ARBA00023170"/>
    </source>
</evidence>
<comment type="similarity">
    <text evidence="2">Belongs to the RLP family.</text>
</comment>
<dbReference type="Proteomes" id="UP000807115">
    <property type="component" value="Chromosome 4"/>
</dbReference>
<proteinExistence type="inferred from homology"/>
<dbReference type="PANTHER" id="PTHR48052:SF81">
    <property type="entry name" value="LEUCINE-RICH REPEAT-CONTAINING N-TERMINAL PLANT-TYPE DOMAIN-CONTAINING PROTEIN"/>
    <property type="match status" value="1"/>
</dbReference>
<keyword evidence="5" id="KW-0812">Transmembrane</keyword>
<keyword evidence="11" id="KW-0325">Glycoprotein</keyword>
<name>A0A921R411_SORBI</name>
<evidence type="ECO:0000256" key="1">
    <source>
        <dbReference type="ARBA" id="ARBA00004251"/>
    </source>
</evidence>
<evidence type="ECO:0000313" key="15">
    <source>
        <dbReference type="Proteomes" id="UP000807115"/>
    </source>
</evidence>
<dbReference type="Pfam" id="PF08263">
    <property type="entry name" value="LRRNT_2"/>
    <property type="match status" value="1"/>
</dbReference>
<keyword evidence="4" id="KW-0433">Leucine-rich repeat</keyword>
<dbReference type="SUPFAM" id="SSF52058">
    <property type="entry name" value="L domain-like"/>
    <property type="match status" value="1"/>
</dbReference>
<dbReference type="GO" id="GO:0005886">
    <property type="term" value="C:plasma membrane"/>
    <property type="evidence" value="ECO:0007669"/>
    <property type="project" value="UniProtKB-SubCell"/>
</dbReference>
<feature type="chain" id="PRO_5038054800" description="Leucine-rich repeat-containing N-terminal plant-type domain-containing protein" evidence="12">
    <location>
        <begin position="39"/>
        <end position="350"/>
    </location>
</feature>
<dbReference type="AlphaFoldDB" id="A0A921R411"/>
<keyword evidence="9" id="KW-0472">Membrane</keyword>
<keyword evidence="7" id="KW-0677">Repeat</keyword>
<dbReference type="InterPro" id="IPR001611">
    <property type="entry name" value="Leu-rich_rpt"/>
</dbReference>
<dbReference type="FunFam" id="3.80.10.10:FF:000403">
    <property type="entry name" value="Receptor-like protein 2"/>
    <property type="match status" value="1"/>
</dbReference>
<accession>A0A921R411</accession>
<reference evidence="14" key="2">
    <citation type="submission" date="2020-10" db="EMBL/GenBank/DDBJ databases">
        <authorList>
            <person name="Cooper E.A."/>
            <person name="Brenton Z.W."/>
            <person name="Flinn B.S."/>
            <person name="Jenkins J."/>
            <person name="Shu S."/>
            <person name="Flowers D."/>
            <person name="Luo F."/>
            <person name="Wang Y."/>
            <person name="Xia P."/>
            <person name="Barry K."/>
            <person name="Daum C."/>
            <person name="Lipzen A."/>
            <person name="Yoshinaga Y."/>
            <person name="Schmutz J."/>
            <person name="Saski C."/>
            <person name="Vermerris W."/>
            <person name="Kresovich S."/>
        </authorList>
    </citation>
    <scope>NUCLEOTIDE SEQUENCE</scope>
</reference>
<evidence type="ECO:0000256" key="12">
    <source>
        <dbReference type="SAM" id="SignalP"/>
    </source>
</evidence>
<organism evidence="14 15">
    <name type="scientific">Sorghum bicolor</name>
    <name type="common">Sorghum</name>
    <name type="synonym">Sorghum vulgare</name>
    <dbReference type="NCBI Taxonomy" id="4558"/>
    <lineage>
        <taxon>Eukaryota</taxon>
        <taxon>Viridiplantae</taxon>
        <taxon>Streptophyta</taxon>
        <taxon>Embryophyta</taxon>
        <taxon>Tracheophyta</taxon>
        <taxon>Spermatophyta</taxon>
        <taxon>Magnoliopsida</taxon>
        <taxon>Liliopsida</taxon>
        <taxon>Poales</taxon>
        <taxon>Poaceae</taxon>
        <taxon>PACMAD clade</taxon>
        <taxon>Panicoideae</taxon>
        <taxon>Andropogonodae</taxon>
        <taxon>Andropogoneae</taxon>
        <taxon>Sorghinae</taxon>
        <taxon>Sorghum</taxon>
    </lineage>
</organism>
<evidence type="ECO:0000256" key="7">
    <source>
        <dbReference type="ARBA" id="ARBA00022737"/>
    </source>
</evidence>
<keyword evidence="10" id="KW-0675">Receptor</keyword>
<evidence type="ECO:0000256" key="8">
    <source>
        <dbReference type="ARBA" id="ARBA00022989"/>
    </source>
</evidence>
<keyword evidence="3" id="KW-1003">Cell membrane</keyword>
<dbReference type="PANTHER" id="PTHR48052">
    <property type="entry name" value="UNNAMED PRODUCT"/>
    <property type="match status" value="1"/>
</dbReference>
<evidence type="ECO:0000256" key="5">
    <source>
        <dbReference type="ARBA" id="ARBA00022692"/>
    </source>
</evidence>
<evidence type="ECO:0000256" key="4">
    <source>
        <dbReference type="ARBA" id="ARBA00022614"/>
    </source>
</evidence>
<feature type="domain" description="Leucine-rich repeat-containing N-terminal plant-type" evidence="13">
    <location>
        <begin position="41"/>
        <end position="78"/>
    </location>
</feature>
<sequence length="350" mass="38248">MWTLHFLFTKNSNRFPTSFLGLALMLLILFLASPMSSCTEQESNSLLHFLAGLSQEGGLTKSWQNGTDCCTWEGITCSPDRMVTDVFLASRSLEGEISPFLGNLSGLLRLNLSYNLLSGVLPLELVSSSTIIVLDVSFNQLNGGLQELQSSNPLRPLQVLNISSNLFSGQFPSTTWDTMKSLVVLNVSNNSFTGYNQFSGSIPPGLSNCSRLTSLSAGDNDLNGTLSDDLLHIALLEHLSFPKNQLEGSIGDVSKLKNLVTLNLEGNGFSGNIPDSISELTRLEEISLGNNNMSEELPSTLSRCTKLQITDLKSNSFGGELVGADHRRRHDVDGWERDLSDLERVHGHHE</sequence>
<keyword evidence="6 12" id="KW-0732">Signal</keyword>
<evidence type="ECO:0000256" key="2">
    <source>
        <dbReference type="ARBA" id="ARBA00009592"/>
    </source>
</evidence>
<dbReference type="InterPro" id="IPR032675">
    <property type="entry name" value="LRR_dom_sf"/>
</dbReference>
<evidence type="ECO:0000256" key="9">
    <source>
        <dbReference type="ARBA" id="ARBA00023136"/>
    </source>
</evidence>
<dbReference type="InterPro" id="IPR013210">
    <property type="entry name" value="LRR_N_plant-typ"/>
</dbReference>
<evidence type="ECO:0000256" key="3">
    <source>
        <dbReference type="ARBA" id="ARBA00022475"/>
    </source>
</evidence>
<protein>
    <recommendedName>
        <fullName evidence="13">Leucine-rich repeat-containing N-terminal plant-type domain-containing protein</fullName>
    </recommendedName>
</protein>
<evidence type="ECO:0000259" key="13">
    <source>
        <dbReference type="Pfam" id="PF08263"/>
    </source>
</evidence>
<comment type="subcellular location">
    <subcellularLocation>
        <location evidence="1">Cell membrane</location>
        <topology evidence="1">Single-pass type I membrane protein</topology>
    </subcellularLocation>
</comment>
<evidence type="ECO:0000256" key="11">
    <source>
        <dbReference type="ARBA" id="ARBA00023180"/>
    </source>
</evidence>